<name>A0A975T3A5_9ACTN</name>
<accession>A0A975T3A5</accession>
<keyword evidence="2" id="KW-1185">Reference proteome</keyword>
<dbReference type="AlphaFoldDB" id="A0A975T3A5"/>
<sequence length="261" mass="26994">MRRTLTTILAAVLAVAVLGGVAAVAAAGSGGSTVTRARLERNLPGVFSNLYVQQAHLLGRTGVTPKNLHAKAMCDKHGPDVADVGPGGDWICLMSWTDPNVPMPSEGYGKFELNVHSNDCYTAAGPSKLTGFLNLTDQHGREVTNPVFEFDGCFDPATSNTATGVFYPSVLAISSPSVTPDGDGRVGPQVTCGTGSQGCAGTITARAGNTNLGTVPFKLKEESTAAVRFTTPLPSGTKEVAFQVKATDGFSSPDPVTLPVQ</sequence>
<protein>
    <submittedName>
        <fullName evidence="1">Uncharacterized protein</fullName>
    </submittedName>
</protein>
<dbReference type="RefSeq" id="WP_216941935.1">
    <property type="nucleotide sequence ID" value="NZ_CP077062.1"/>
</dbReference>
<proteinExistence type="predicted"/>
<evidence type="ECO:0000313" key="2">
    <source>
        <dbReference type="Proteomes" id="UP000683575"/>
    </source>
</evidence>
<gene>
    <name evidence="1" type="ORF">KRR39_10330</name>
</gene>
<dbReference type="EMBL" id="CP077062">
    <property type="protein sequence ID" value="QWZ10089.1"/>
    <property type="molecule type" value="Genomic_DNA"/>
</dbReference>
<dbReference type="Proteomes" id="UP000683575">
    <property type="component" value="Chromosome"/>
</dbReference>
<organism evidence="1 2">
    <name type="scientific">Nocardioides panacis</name>
    <dbReference type="NCBI Taxonomy" id="2849501"/>
    <lineage>
        <taxon>Bacteria</taxon>
        <taxon>Bacillati</taxon>
        <taxon>Actinomycetota</taxon>
        <taxon>Actinomycetes</taxon>
        <taxon>Propionibacteriales</taxon>
        <taxon>Nocardioidaceae</taxon>
        <taxon>Nocardioides</taxon>
    </lineage>
</organism>
<dbReference type="KEGG" id="nps:KRR39_10330"/>
<evidence type="ECO:0000313" key="1">
    <source>
        <dbReference type="EMBL" id="QWZ10089.1"/>
    </source>
</evidence>
<reference evidence="1" key="1">
    <citation type="submission" date="2021-06" db="EMBL/GenBank/DDBJ databases">
        <title>Complete genome sequence of Nocardioides sp. G188.</title>
        <authorList>
            <person name="Im W.-T."/>
        </authorList>
    </citation>
    <scope>NUCLEOTIDE SEQUENCE</scope>
    <source>
        <strain evidence="1">G188</strain>
    </source>
</reference>